<keyword evidence="5" id="KW-1185">Reference proteome</keyword>
<sequence>MIQDLNKFNARLIELAGQLTGEELDMGCLERPLAELNIDSLMLLELAVHLEREYGVRLEEDELTSLRTLSDIATTVADKKRS</sequence>
<dbReference type="PROSITE" id="PS50075">
    <property type="entry name" value="CARRIER"/>
    <property type="match status" value="1"/>
</dbReference>
<dbReference type="Proteomes" id="UP000246635">
    <property type="component" value="Unassembled WGS sequence"/>
</dbReference>
<dbReference type="OrthoDB" id="2646812at2"/>
<evidence type="ECO:0000256" key="1">
    <source>
        <dbReference type="ARBA" id="ARBA00022450"/>
    </source>
</evidence>
<dbReference type="RefSeq" id="WP_110044132.1">
    <property type="nucleotide sequence ID" value="NZ_CP054612.1"/>
</dbReference>
<evidence type="ECO:0000256" key="2">
    <source>
        <dbReference type="ARBA" id="ARBA00022553"/>
    </source>
</evidence>
<comment type="caution">
    <text evidence="4">The sequence shown here is derived from an EMBL/GenBank/DDBJ whole genome shotgun (WGS) entry which is preliminary data.</text>
</comment>
<dbReference type="InterPro" id="IPR006162">
    <property type="entry name" value="Ppantetheine_attach_site"/>
</dbReference>
<dbReference type="InterPro" id="IPR009081">
    <property type="entry name" value="PP-bd_ACP"/>
</dbReference>
<dbReference type="Pfam" id="PF00550">
    <property type="entry name" value="PP-binding"/>
    <property type="match status" value="1"/>
</dbReference>
<name>A0A2V2YUV9_9BACL</name>
<dbReference type="AlphaFoldDB" id="A0A2V2YUV9"/>
<dbReference type="EMBL" id="QGTQ01000007">
    <property type="protein sequence ID" value="PWW03240.1"/>
    <property type="molecule type" value="Genomic_DNA"/>
</dbReference>
<keyword evidence="1" id="KW-0596">Phosphopantetheine</keyword>
<organism evidence="4 5">
    <name type="scientific">Paenibacillus cellulosilyticus</name>
    <dbReference type="NCBI Taxonomy" id="375489"/>
    <lineage>
        <taxon>Bacteria</taxon>
        <taxon>Bacillati</taxon>
        <taxon>Bacillota</taxon>
        <taxon>Bacilli</taxon>
        <taxon>Bacillales</taxon>
        <taxon>Paenibacillaceae</taxon>
        <taxon>Paenibacillus</taxon>
    </lineage>
</organism>
<accession>A0A2V2YUV9</accession>
<dbReference type="SUPFAM" id="SSF47336">
    <property type="entry name" value="ACP-like"/>
    <property type="match status" value="1"/>
</dbReference>
<evidence type="ECO:0000313" key="4">
    <source>
        <dbReference type="EMBL" id="PWW03240.1"/>
    </source>
</evidence>
<dbReference type="Gene3D" id="1.10.1200.10">
    <property type="entry name" value="ACP-like"/>
    <property type="match status" value="1"/>
</dbReference>
<feature type="domain" description="Carrier" evidence="3">
    <location>
        <begin position="3"/>
        <end position="80"/>
    </location>
</feature>
<evidence type="ECO:0000259" key="3">
    <source>
        <dbReference type="PROSITE" id="PS50075"/>
    </source>
</evidence>
<dbReference type="PROSITE" id="PS00012">
    <property type="entry name" value="PHOSPHOPANTETHEINE"/>
    <property type="match status" value="1"/>
</dbReference>
<gene>
    <name evidence="4" type="ORF">DFQ01_107137</name>
</gene>
<proteinExistence type="predicted"/>
<dbReference type="InterPro" id="IPR036736">
    <property type="entry name" value="ACP-like_sf"/>
</dbReference>
<evidence type="ECO:0000313" key="5">
    <source>
        <dbReference type="Proteomes" id="UP000246635"/>
    </source>
</evidence>
<reference evidence="4 5" key="1">
    <citation type="submission" date="2018-05" db="EMBL/GenBank/DDBJ databases">
        <title>Genomic Encyclopedia of Type Strains, Phase III (KMG-III): the genomes of soil and plant-associated and newly described type strains.</title>
        <authorList>
            <person name="Whitman W."/>
        </authorList>
    </citation>
    <scope>NUCLEOTIDE SEQUENCE [LARGE SCALE GENOMIC DNA]</scope>
    <source>
        <strain evidence="4 5">CECT 5696</strain>
    </source>
</reference>
<keyword evidence="2" id="KW-0597">Phosphoprotein</keyword>
<protein>
    <submittedName>
        <fullName evidence="4">Acyl carrier protein</fullName>
    </submittedName>
</protein>